<protein>
    <submittedName>
        <fullName evidence="1">Uncharacterized protein</fullName>
    </submittedName>
</protein>
<dbReference type="PaxDb" id="9796-ENSECAP00000045480"/>
<evidence type="ECO:0000313" key="2">
    <source>
        <dbReference type="Proteomes" id="UP000002281"/>
    </source>
</evidence>
<keyword evidence="2" id="KW-1185">Reference proteome</keyword>
<dbReference type="Bgee" id="ENSECAG00000029528">
    <property type="expression patterns" value="Expressed in inner cell mass and 15 other cell types or tissues"/>
</dbReference>
<evidence type="ECO:0000313" key="1">
    <source>
        <dbReference type="Ensembl" id="ENSECAP00000045480.2"/>
    </source>
</evidence>
<name>A0A3Q2ICQ2_HORSE</name>
<reference evidence="1 2" key="1">
    <citation type="journal article" date="2009" name="Science">
        <title>Genome sequence, comparative analysis, and population genetics of the domestic horse.</title>
        <authorList>
            <consortium name="Broad Institute Genome Sequencing Platform"/>
            <consortium name="Broad Institute Whole Genome Assembly Team"/>
            <person name="Wade C.M."/>
            <person name="Giulotto E."/>
            <person name="Sigurdsson S."/>
            <person name="Zoli M."/>
            <person name="Gnerre S."/>
            <person name="Imsland F."/>
            <person name="Lear T.L."/>
            <person name="Adelson D.L."/>
            <person name="Bailey E."/>
            <person name="Bellone R.R."/>
            <person name="Bloecker H."/>
            <person name="Distl O."/>
            <person name="Edgar R.C."/>
            <person name="Garber M."/>
            <person name="Leeb T."/>
            <person name="Mauceli E."/>
            <person name="MacLeod J.N."/>
            <person name="Penedo M.C.T."/>
            <person name="Raison J.M."/>
            <person name="Sharpe T."/>
            <person name="Vogel J."/>
            <person name="Andersson L."/>
            <person name="Antczak D.F."/>
            <person name="Biagi T."/>
            <person name="Binns M.M."/>
            <person name="Chowdhary B.P."/>
            <person name="Coleman S.J."/>
            <person name="Della Valle G."/>
            <person name="Fryc S."/>
            <person name="Guerin G."/>
            <person name="Hasegawa T."/>
            <person name="Hill E.W."/>
            <person name="Jurka J."/>
            <person name="Kiialainen A."/>
            <person name="Lindgren G."/>
            <person name="Liu J."/>
            <person name="Magnani E."/>
            <person name="Mickelson J.R."/>
            <person name="Murray J."/>
            <person name="Nergadze S.G."/>
            <person name="Onofrio R."/>
            <person name="Pedroni S."/>
            <person name="Piras M.F."/>
            <person name="Raudsepp T."/>
            <person name="Rocchi M."/>
            <person name="Roeed K.H."/>
            <person name="Ryder O.A."/>
            <person name="Searle S."/>
            <person name="Skow L."/>
            <person name="Swinburne J.E."/>
            <person name="Syvaenen A.C."/>
            <person name="Tozaki T."/>
            <person name="Valberg S.J."/>
            <person name="Vaudin M."/>
            <person name="White J.R."/>
            <person name="Zody M.C."/>
            <person name="Lander E.S."/>
            <person name="Lindblad-Toh K."/>
        </authorList>
    </citation>
    <scope>NUCLEOTIDE SEQUENCE [LARGE SCALE GENOMIC DNA]</scope>
    <source>
        <strain evidence="1 2">Thoroughbred</strain>
    </source>
</reference>
<proteinExistence type="predicted"/>
<dbReference type="Ensembl" id="ENSECAT00000036470.2">
    <property type="protein sequence ID" value="ENSECAP00000045480.2"/>
    <property type="gene ID" value="ENSECAG00000029528.2"/>
</dbReference>
<dbReference type="InParanoid" id="A0A3Q2ICQ2"/>
<dbReference type="Proteomes" id="UP000002281">
    <property type="component" value="Chromosome 1"/>
</dbReference>
<accession>A0A3Q2ICQ2</accession>
<sequence>MPPKGFGFNSLMAGRRASPGQTSVVFITANWNPQFFKLIVGRRENNSRLTYKLIWITTKVGW</sequence>
<reference evidence="1" key="3">
    <citation type="submission" date="2025-09" db="UniProtKB">
        <authorList>
            <consortium name="Ensembl"/>
        </authorList>
    </citation>
    <scope>IDENTIFICATION</scope>
    <source>
        <strain evidence="1">Thoroughbred</strain>
    </source>
</reference>
<organism evidence="1 2">
    <name type="scientific">Equus caballus</name>
    <name type="common">Horse</name>
    <dbReference type="NCBI Taxonomy" id="9796"/>
    <lineage>
        <taxon>Eukaryota</taxon>
        <taxon>Metazoa</taxon>
        <taxon>Chordata</taxon>
        <taxon>Craniata</taxon>
        <taxon>Vertebrata</taxon>
        <taxon>Euteleostomi</taxon>
        <taxon>Mammalia</taxon>
        <taxon>Eutheria</taxon>
        <taxon>Laurasiatheria</taxon>
        <taxon>Perissodactyla</taxon>
        <taxon>Equidae</taxon>
        <taxon>Equus</taxon>
    </lineage>
</organism>
<dbReference type="AlphaFoldDB" id="A0A3Q2ICQ2"/>
<dbReference type="GeneTree" id="ENSGT00910000148104"/>
<reference evidence="1" key="2">
    <citation type="submission" date="2025-08" db="UniProtKB">
        <authorList>
            <consortium name="Ensembl"/>
        </authorList>
    </citation>
    <scope>IDENTIFICATION</scope>
    <source>
        <strain evidence="1">Thoroughbred</strain>
    </source>
</reference>